<comment type="caution">
    <text evidence="2">The sequence shown here is derived from an EMBL/GenBank/DDBJ whole genome shotgun (WGS) entry which is preliminary data.</text>
</comment>
<feature type="transmembrane region" description="Helical" evidence="1">
    <location>
        <begin position="18"/>
        <end position="35"/>
    </location>
</feature>
<sequence length="41" mass="4467">ADVPTKGVKTIYSTIGDSFAWLCVLGLLGFIALTIKNRKKK</sequence>
<protein>
    <submittedName>
        <fullName evidence="2">Uncharacterized protein</fullName>
    </submittedName>
</protein>
<evidence type="ECO:0000313" key="2">
    <source>
        <dbReference type="EMBL" id="GAI87741.1"/>
    </source>
</evidence>
<name>X1T8N0_9ZZZZ</name>
<accession>X1T8N0</accession>
<dbReference type="EMBL" id="BARW01006312">
    <property type="protein sequence ID" value="GAI87741.1"/>
    <property type="molecule type" value="Genomic_DNA"/>
</dbReference>
<keyword evidence="1" id="KW-1133">Transmembrane helix</keyword>
<gene>
    <name evidence="2" type="ORF">S12H4_13257</name>
</gene>
<proteinExistence type="predicted"/>
<feature type="non-terminal residue" evidence="2">
    <location>
        <position position="1"/>
    </location>
</feature>
<keyword evidence="1" id="KW-0812">Transmembrane</keyword>
<dbReference type="AlphaFoldDB" id="X1T8N0"/>
<evidence type="ECO:0000256" key="1">
    <source>
        <dbReference type="SAM" id="Phobius"/>
    </source>
</evidence>
<keyword evidence="1" id="KW-0472">Membrane</keyword>
<organism evidence="2">
    <name type="scientific">marine sediment metagenome</name>
    <dbReference type="NCBI Taxonomy" id="412755"/>
    <lineage>
        <taxon>unclassified sequences</taxon>
        <taxon>metagenomes</taxon>
        <taxon>ecological metagenomes</taxon>
    </lineage>
</organism>
<reference evidence="2" key="1">
    <citation type="journal article" date="2014" name="Front. Microbiol.">
        <title>High frequency of phylogenetically diverse reductive dehalogenase-homologous genes in deep subseafloor sedimentary metagenomes.</title>
        <authorList>
            <person name="Kawai M."/>
            <person name="Futagami T."/>
            <person name="Toyoda A."/>
            <person name="Takaki Y."/>
            <person name="Nishi S."/>
            <person name="Hori S."/>
            <person name="Arai W."/>
            <person name="Tsubouchi T."/>
            <person name="Morono Y."/>
            <person name="Uchiyama I."/>
            <person name="Ito T."/>
            <person name="Fujiyama A."/>
            <person name="Inagaki F."/>
            <person name="Takami H."/>
        </authorList>
    </citation>
    <scope>NUCLEOTIDE SEQUENCE</scope>
    <source>
        <strain evidence="2">Expedition CK06-06</strain>
    </source>
</reference>